<evidence type="ECO:0000313" key="3">
    <source>
        <dbReference type="Proteomes" id="UP000824469"/>
    </source>
</evidence>
<gene>
    <name evidence="2" type="ORF">KI387_003299</name>
</gene>
<keyword evidence="3" id="KW-1185">Reference proteome</keyword>
<evidence type="ECO:0000313" key="2">
    <source>
        <dbReference type="EMBL" id="KAH9331191.1"/>
    </source>
</evidence>
<evidence type="ECO:0000256" key="1">
    <source>
        <dbReference type="SAM" id="MobiDB-lite"/>
    </source>
</evidence>
<dbReference type="EMBL" id="JAHRHJ020000001">
    <property type="protein sequence ID" value="KAH9331191.1"/>
    <property type="molecule type" value="Genomic_DNA"/>
</dbReference>
<comment type="caution">
    <text evidence="2">The sequence shown here is derived from an EMBL/GenBank/DDBJ whole genome shotgun (WGS) entry which is preliminary data.</text>
</comment>
<accession>A0AA38LP45</accession>
<feature type="non-terminal residue" evidence="2">
    <location>
        <position position="302"/>
    </location>
</feature>
<organism evidence="2 3">
    <name type="scientific">Taxus chinensis</name>
    <name type="common">Chinese yew</name>
    <name type="synonym">Taxus wallichiana var. chinensis</name>
    <dbReference type="NCBI Taxonomy" id="29808"/>
    <lineage>
        <taxon>Eukaryota</taxon>
        <taxon>Viridiplantae</taxon>
        <taxon>Streptophyta</taxon>
        <taxon>Embryophyta</taxon>
        <taxon>Tracheophyta</taxon>
        <taxon>Spermatophyta</taxon>
        <taxon>Pinopsida</taxon>
        <taxon>Pinidae</taxon>
        <taxon>Conifers II</taxon>
        <taxon>Cupressales</taxon>
        <taxon>Taxaceae</taxon>
        <taxon>Taxus</taxon>
    </lineage>
</organism>
<protein>
    <submittedName>
        <fullName evidence="2">Uncharacterized protein</fullName>
    </submittedName>
</protein>
<proteinExistence type="predicted"/>
<sequence>MTLYDLIQTSESHRQALVEILQGIEVLPNETLPVTSILTPNHVASLTKQSISPTTSVSVQQAAAVSFSEDEIIDFGAEDPDPALFISAYVRDIWEYRQLHAHPTYDRRVGEVISYGPPHCRTNLTYGGVDASSITPEPPLGVVPFQSDFQYLTNRRFALTFLTRCAWKGFGFGLYEQGRHTLIPVTTRKHNDRSGLGFPETPTQETPRVSPLTYQRDNEDPSSLPLLYLDMIEEDSPSINVVECQDDDSILTYLGADDSYIQRALPSETQTMLNESTIEINIHTEEDPHIVKIGQSLNTSEQ</sequence>
<feature type="compositionally biased region" description="Polar residues" evidence="1">
    <location>
        <begin position="201"/>
        <end position="215"/>
    </location>
</feature>
<dbReference type="Proteomes" id="UP000824469">
    <property type="component" value="Unassembled WGS sequence"/>
</dbReference>
<dbReference type="AlphaFoldDB" id="A0AA38LP45"/>
<feature type="region of interest" description="Disordered" evidence="1">
    <location>
        <begin position="189"/>
        <end position="219"/>
    </location>
</feature>
<name>A0AA38LP45_TAXCH</name>
<reference evidence="2 3" key="1">
    <citation type="journal article" date="2021" name="Nat. Plants">
        <title>The Taxus genome provides insights into paclitaxel biosynthesis.</title>
        <authorList>
            <person name="Xiong X."/>
            <person name="Gou J."/>
            <person name="Liao Q."/>
            <person name="Li Y."/>
            <person name="Zhou Q."/>
            <person name="Bi G."/>
            <person name="Li C."/>
            <person name="Du R."/>
            <person name="Wang X."/>
            <person name="Sun T."/>
            <person name="Guo L."/>
            <person name="Liang H."/>
            <person name="Lu P."/>
            <person name="Wu Y."/>
            <person name="Zhang Z."/>
            <person name="Ro D.K."/>
            <person name="Shang Y."/>
            <person name="Huang S."/>
            <person name="Yan J."/>
        </authorList>
    </citation>
    <scope>NUCLEOTIDE SEQUENCE [LARGE SCALE GENOMIC DNA]</scope>
    <source>
        <strain evidence="2">Ta-2019</strain>
    </source>
</reference>